<feature type="region of interest" description="Disordered" evidence="1">
    <location>
        <begin position="56"/>
        <end position="140"/>
    </location>
</feature>
<sequence>MKYEYDMYNNKKSRYAIKIPSLIENMKIEKTHNQGSPIPHSKNSGRICGRNSQVRTLGRGASSAGAGFQKEQNFTKTQNVETNGSASSSTPSRYPTDQVGKIEQINCNGPGDAREDEMVEAAQHENKKQRKQKRTIMNKK</sequence>
<reference evidence="2" key="1">
    <citation type="submission" date="2023-12" db="EMBL/GenBank/DDBJ databases">
        <title>Genome assembly of Anisodus tanguticus.</title>
        <authorList>
            <person name="Wang Y.-J."/>
        </authorList>
    </citation>
    <scope>NUCLEOTIDE SEQUENCE</scope>
    <source>
        <strain evidence="2">KB-2021</strain>
        <tissue evidence="2">Leaf</tissue>
    </source>
</reference>
<dbReference type="AlphaFoldDB" id="A0AAE1US43"/>
<evidence type="ECO:0000313" key="2">
    <source>
        <dbReference type="EMBL" id="KAK4342623.1"/>
    </source>
</evidence>
<comment type="caution">
    <text evidence="2">The sequence shown here is derived from an EMBL/GenBank/DDBJ whole genome shotgun (WGS) entry which is preliminary data.</text>
</comment>
<dbReference type="EMBL" id="JAVYJV010000021">
    <property type="protein sequence ID" value="KAK4342623.1"/>
    <property type="molecule type" value="Genomic_DNA"/>
</dbReference>
<accession>A0AAE1US43</accession>
<keyword evidence="3" id="KW-1185">Reference proteome</keyword>
<name>A0AAE1US43_9SOLA</name>
<evidence type="ECO:0000313" key="3">
    <source>
        <dbReference type="Proteomes" id="UP001291623"/>
    </source>
</evidence>
<proteinExistence type="predicted"/>
<dbReference type="Proteomes" id="UP001291623">
    <property type="component" value="Unassembled WGS sequence"/>
</dbReference>
<gene>
    <name evidence="2" type="ORF">RND71_038439</name>
</gene>
<evidence type="ECO:0000256" key="1">
    <source>
        <dbReference type="SAM" id="MobiDB-lite"/>
    </source>
</evidence>
<feature type="compositionally biased region" description="Basic residues" evidence="1">
    <location>
        <begin position="127"/>
        <end position="140"/>
    </location>
</feature>
<protein>
    <submittedName>
        <fullName evidence="2">Uncharacterized protein</fullName>
    </submittedName>
</protein>
<feature type="compositionally biased region" description="Polar residues" evidence="1">
    <location>
        <begin position="70"/>
        <end position="95"/>
    </location>
</feature>
<organism evidence="2 3">
    <name type="scientific">Anisodus tanguticus</name>
    <dbReference type="NCBI Taxonomy" id="243964"/>
    <lineage>
        <taxon>Eukaryota</taxon>
        <taxon>Viridiplantae</taxon>
        <taxon>Streptophyta</taxon>
        <taxon>Embryophyta</taxon>
        <taxon>Tracheophyta</taxon>
        <taxon>Spermatophyta</taxon>
        <taxon>Magnoliopsida</taxon>
        <taxon>eudicotyledons</taxon>
        <taxon>Gunneridae</taxon>
        <taxon>Pentapetalae</taxon>
        <taxon>asterids</taxon>
        <taxon>lamiids</taxon>
        <taxon>Solanales</taxon>
        <taxon>Solanaceae</taxon>
        <taxon>Solanoideae</taxon>
        <taxon>Hyoscyameae</taxon>
        <taxon>Anisodus</taxon>
    </lineage>
</organism>